<dbReference type="Gene3D" id="1.10.10.60">
    <property type="entry name" value="Homeodomain-like"/>
    <property type="match status" value="1"/>
</dbReference>
<dbReference type="InterPro" id="IPR011047">
    <property type="entry name" value="Quinoprotein_ADH-like_sf"/>
</dbReference>
<dbReference type="InterPro" id="IPR018062">
    <property type="entry name" value="HTH_AraC-typ_CS"/>
</dbReference>
<keyword evidence="2" id="KW-0238">DNA-binding</keyword>
<dbReference type="AlphaFoldDB" id="A0A9D1KD00"/>
<feature type="domain" description="HTH araC/xylS-type" evidence="5">
    <location>
        <begin position="713"/>
        <end position="813"/>
    </location>
</feature>
<gene>
    <name evidence="6" type="ORF">IAD06_03635</name>
</gene>
<dbReference type="GO" id="GO:0043565">
    <property type="term" value="F:sequence-specific DNA binding"/>
    <property type="evidence" value="ECO:0007669"/>
    <property type="project" value="InterPro"/>
</dbReference>
<organism evidence="6 7">
    <name type="scientific">Candidatus Caccoplasma intestinavium</name>
    <dbReference type="NCBI Taxonomy" id="2840716"/>
    <lineage>
        <taxon>Bacteria</taxon>
        <taxon>Pseudomonadati</taxon>
        <taxon>Bacteroidota</taxon>
        <taxon>Bacteroidia</taxon>
        <taxon>Bacteroidales</taxon>
        <taxon>Bacteroidaceae</taxon>
        <taxon>Bacteroidaceae incertae sedis</taxon>
        <taxon>Candidatus Caccoplasma</taxon>
    </lineage>
</organism>
<dbReference type="Pfam" id="PF07495">
    <property type="entry name" value="Y_Y_Y"/>
    <property type="match status" value="1"/>
</dbReference>
<dbReference type="PROSITE" id="PS01124">
    <property type="entry name" value="HTH_ARAC_FAMILY_2"/>
    <property type="match status" value="1"/>
</dbReference>
<evidence type="ECO:0000256" key="3">
    <source>
        <dbReference type="ARBA" id="ARBA00023163"/>
    </source>
</evidence>
<keyword evidence="4" id="KW-1133">Transmembrane helix</keyword>
<dbReference type="Pfam" id="PF12833">
    <property type="entry name" value="HTH_18"/>
    <property type="match status" value="1"/>
</dbReference>
<keyword evidence="4" id="KW-0812">Transmembrane</keyword>
<dbReference type="SUPFAM" id="SSF46689">
    <property type="entry name" value="Homeodomain-like"/>
    <property type="match status" value="1"/>
</dbReference>
<evidence type="ECO:0000313" key="6">
    <source>
        <dbReference type="EMBL" id="HIT39114.1"/>
    </source>
</evidence>
<keyword evidence="3" id="KW-0804">Transcription</keyword>
<keyword evidence="1" id="KW-0805">Transcription regulation</keyword>
<protein>
    <submittedName>
        <fullName evidence="6">AraC family transcriptional regulator</fullName>
    </submittedName>
</protein>
<reference evidence="6" key="1">
    <citation type="submission" date="2020-10" db="EMBL/GenBank/DDBJ databases">
        <authorList>
            <person name="Gilroy R."/>
        </authorList>
    </citation>
    <scope>NUCLEOTIDE SEQUENCE</scope>
    <source>
        <strain evidence="6">21143</strain>
    </source>
</reference>
<dbReference type="InterPro" id="IPR011123">
    <property type="entry name" value="Y_Y_Y"/>
</dbReference>
<dbReference type="InterPro" id="IPR018060">
    <property type="entry name" value="HTH_AraC"/>
</dbReference>
<keyword evidence="4" id="KW-0472">Membrane</keyword>
<accession>A0A9D1KD00</accession>
<dbReference type="Gene3D" id="2.60.40.10">
    <property type="entry name" value="Immunoglobulins"/>
    <property type="match status" value="1"/>
</dbReference>
<feature type="transmembrane region" description="Helical" evidence="4">
    <location>
        <begin position="642"/>
        <end position="662"/>
    </location>
</feature>
<dbReference type="SMART" id="SM00342">
    <property type="entry name" value="HTH_ARAC"/>
    <property type="match status" value="1"/>
</dbReference>
<name>A0A9D1KD00_9BACT</name>
<dbReference type="PROSITE" id="PS00041">
    <property type="entry name" value="HTH_ARAC_FAMILY_1"/>
    <property type="match status" value="1"/>
</dbReference>
<dbReference type="PANTHER" id="PTHR43280">
    <property type="entry name" value="ARAC-FAMILY TRANSCRIPTIONAL REGULATOR"/>
    <property type="match status" value="1"/>
</dbReference>
<dbReference type="PANTHER" id="PTHR43280:SF28">
    <property type="entry name" value="HTH-TYPE TRANSCRIPTIONAL ACTIVATOR RHAS"/>
    <property type="match status" value="1"/>
</dbReference>
<evidence type="ECO:0000256" key="2">
    <source>
        <dbReference type="ARBA" id="ARBA00023125"/>
    </source>
</evidence>
<evidence type="ECO:0000259" key="5">
    <source>
        <dbReference type="PROSITE" id="PS01124"/>
    </source>
</evidence>
<dbReference type="Gene3D" id="2.130.10.10">
    <property type="entry name" value="YVTN repeat-like/Quinoprotein amine dehydrogenase"/>
    <property type="match status" value="2"/>
</dbReference>
<dbReference type="InterPro" id="IPR013783">
    <property type="entry name" value="Ig-like_fold"/>
</dbReference>
<evidence type="ECO:0000313" key="7">
    <source>
        <dbReference type="Proteomes" id="UP000886722"/>
    </source>
</evidence>
<evidence type="ECO:0000256" key="1">
    <source>
        <dbReference type="ARBA" id="ARBA00023015"/>
    </source>
</evidence>
<dbReference type="EMBL" id="DVKT01000026">
    <property type="protein sequence ID" value="HIT39114.1"/>
    <property type="molecule type" value="Genomic_DNA"/>
</dbReference>
<dbReference type="GO" id="GO:0003700">
    <property type="term" value="F:DNA-binding transcription factor activity"/>
    <property type="evidence" value="ECO:0007669"/>
    <property type="project" value="InterPro"/>
</dbReference>
<comment type="caution">
    <text evidence="6">The sequence shown here is derived from an EMBL/GenBank/DDBJ whole genome shotgun (WGS) entry which is preliminary data.</text>
</comment>
<reference evidence="6" key="2">
    <citation type="journal article" date="2021" name="PeerJ">
        <title>Extensive microbial diversity within the chicken gut microbiome revealed by metagenomics and culture.</title>
        <authorList>
            <person name="Gilroy R."/>
            <person name="Ravi A."/>
            <person name="Getino M."/>
            <person name="Pursley I."/>
            <person name="Horton D.L."/>
            <person name="Alikhan N.F."/>
            <person name="Baker D."/>
            <person name="Gharbi K."/>
            <person name="Hall N."/>
            <person name="Watson M."/>
            <person name="Adriaenssens E.M."/>
            <person name="Foster-Nyarko E."/>
            <person name="Jarju S."/>
            <person name="Secka A."/>
            <person name="Antonio M."/>
            <person name="Oren A."/>
            <person name="Chaudhuri R.R."/>
            <person name="La Ragione R."/>
            <person name="Hildebrand F."/>
            <person name="Pallen M.J."/>
        </authorList>
    </citation>
    <scope>NUCLEOTIDE SEQUENCE</scope>
    <source>
        <strain evidence="6">21143</strain>
    </source>
</reference>
<dbReference type="PRINTS" id="PR00032">
    <property type="entry name" value="HTHARAC"/>
</dbReference>
<dbReference type="Proteomes" id="UP000886722">
    <property type="component" value="Unassembled WGS sequence"/>
</dbReference>
<dbReference type="InterPro" id="IPR020449">
    <property type="entry name" value="Tscrpt_reg_AraC-type_HTH"/>
</dbReference>
<proteinExistence type="predicted"/>
<dbReference type="InterPro" id="IPR015943">
    <property type="entry name" value="WD40/YVTN_repeat-like_dom_sf"/>
</dbReference>
<evidence type="ECO:0000256" key="4">
    <source>
        <dbReference type="SAM" id="Phobius"/>
    </source>
</evidence>
<dbReference type="InterPro" id="IPR009057">
    <property type="entry name" value="Homeodomain-like_sf"/>
</dbReference>
<dbReference type="SUPFAM" id="SSF50998">
    <property type="entry name" value="Quinoprotein alcohol dehydrogenase-like"/>
    <property type="match status" value="1"/>
</dbReference>
<sequence length="823" mass="95016">MKKRSTNEIPYKKLTIAIVLSILFVINGYGEKNFWRFQVIETPNYVVKSILQDSVGLIWLATNDGLYRYDGSDIKPYFPIPDCPLSSNRIDRIQEHASHHILCQQRNIIIMFDRKREKFGNLPEDLQKLKDIREYKRNKAVPNDRWQEILASVECPEVDRIYMHTYDRDSNLWVGTSGGLWLITRQVSLFDHIDRKSEVVTFFRDDKHRVWVVSTDNRIQIHDATMNPLGYLSPDGRIVKDDTVFPYPVHSIKQDRRGNILMAARESGLLILQPKNDGNQFKIRQLKANATNPEYPDFDNIYEIHIDRQGTLWVGGQYDKLNIARPDSTGSYIFSNASTGLSKVQGKIPESVRSFLELKEDILLIFSENGLYCCNTRFNDYSELRFYHQTHDKTDTTSLPQNNILAVTQSHNGEVILSCGGQLCEIVGKNYLQEKIPFRKIDTPQFPASVAALCSDNKGLVWGVTNRSVFSYDPIKKIINHYPPSSTKEVRHFSVNPFFVLNDSCIMKGCREGWIQFDPRKVAKRSNIAPVYISEVKTLKTQNSIIVDTDSIISLRPEEREFSVRFSVLDYNRTSPVWYAYRMIGEDMKWSLTEQNETAPYVDLPAGKYTFAVRSTNGDGRWLDNERKLIIEIQPYWYEKTSIRWCMAILFLLSIAGGWWLIDRYAKKQTLKAMEKLRALQQEVSAPDVIPTSDSNQSSFSPETTDKNDAFSRKLLAYLDAHIGDTDLKVEDLALHLGMSRKQLLQKMKTLFNCTPIDFIIANRITRSLQYMQSNNEMNIAEIAYCSGFNDPRYFSRCFKKHTGKSPSEYLSEVKRKATKAQT</sequence>